<feature type="transmembrane region" description="Helical" evidence="1">
    <location>
        <begin position="115"/>
        <end position="134"/>
    </location>
</feature>
<feature type="transmembrane region" description="Helical" evidence="1">
    <location>
        <begin position="25"/>
        <end position="43"/>
    </location>
</feature>
<dbReference type="EMBL" id="CP071250">
    <property type="protein sequence ID" value="UUF07967.1"/>
    <property type="molecule type" value="Genomic_DNA"/>
</dbReference>
<feature type="transmembrane region" description="Helical" evidence="1">
    <location>
        <begin position="55"/>
        <end position="73"/>
    </location>
</feature>
<keyword evidence="1" id="KW-0812">Transmembrane</keyword>
<dbReference type="RefSeq" id="WP_212725015.1">
    <property type="nucleotide sequence ID" value="NZ_JABTTH010000029.1"/>
</dbReference>
<sequence length="262" mass="29938">MMSQLGSLFFAPLDAYPAAGMFTTPHLISLVVCLIILLVALKASLKKSWEQVMKLTRVIAIVVTILEGVKIAYNFYYGYTWLDAWFPLSFCSLFIYATWFSGFGKGTIKKVGDAFIVMGCLLGGIGFLLLPTTSLMRYPIWHFLCLYSLFFHMLMIYLSVLYLWHRCVPINRYTYVYFSVYFLISALICIGLNTIYDSNLMILREPYNVPFKFIQEIKAQSQMAYTCLATLTYLIGPGLFAFGISAWLKAKKVNNQTSDFSY</sequence>
<accession>A0A9Q9CNS6</accession>
<reference evidence="2" key="1">
    <citation type="submission" date="2021-03" db="EMBL/GenBank/DDBJ databases">
        <title>Comparative Genomics and Metabolomics in the genus Turicibacter.</title>
        <authorList>
            <person name="Maki J."/>
            <person name="Looft T."/>
        </authorList>
    </citation>
    <scope>NUCLEOTIDE SEQUENCE</scope>
    <source>
        <strain evidence="2">ISU324</strain>
    </source>
</reference>
<protein>
    <submittedName>
        <fullName evidence="2">YwaF family protein</fullName>
    </submittedName>
</protein>
<feature type="transmembrane region" description="Helical" evidence="1">
    <location>
        <begin position="85"/>
        <end position="103"/>
    </location>
</feature>
<evidence type="ECO:0000256" key="1">
    <source>
        <dbReference type="SAM" id="Phobius"/>
    </source>
</evidence>
<dbReference type="Proteomes" id="UP001058072">
    <property type="component" value="Chromosome"/>
</dbReference>
<gene>
    <name evidence="2" type="ORF">J0J70_10135</name>
</gene>
<evidence type="ECO:0000313" key="3">
    <source>
        <dbReference type="Proteomes" id="UP001058072"/>
    </source>
</evidence>
<evidence type="ECO:0000313" key="2">
    <source>
        <dbReference type="EMBL" id="UUF07967.1"/>
    </source>
</evidence>
<feature type="transmembrane region" description="Helical" evidence="1">
    <location>
        <begin position="140"/>
        <end position="163"/>
    </location>
</feature>
<name>A0A9Q9CNS6_9FIRM</name>
<organism evidence="2 3">
    <name type="scientific">Turicibacter bilis</name>
    <dbReference type="NCBI Taxonomy" id="2735723"/>
    <lineage>
        <taxon>Bacteria</taxon>
        <taxon>Bacillati</taxon>
        <taxon>Bacillota</taxon>
        <taxon>Erysipelotrichia</taxon>
        <taxon>Erysipelotrichales</taxon>
        <taxon>Turicibacteraceae</taxon>
        <taxon>Turicibacter</taxon>
    </lineage>
</organism>
<feature type="transmembrane region" description="Helical" evidence="1">
    <location>
        <begin position="223"/>
        <end position="248"/>
    </location>
</feature>
<keyword evidence="1" id="KW-1133">Transmembrane helix</keyword>
<keyword evidence="1" id="KW-0472">Membrane</keyword>
<feature type="transmembrane region" description="Helical" evidence="1">
    <location>
        <begin position="175"/>
        <end position="196"/>
    </location>
</feature>
<proteinExistence type="predicted"/>
<dbReference type="AlphaFoldDB" id="A0A9Q9CNS6"/>
<dbReference type="Pfam" id="PF14808">
    <property type="entry name" value="TMEM164"/>
    <property type="match status" value="1"/>
</dbReference>